<dbReference type="Proteomes" id="UP001286313">
    <property type="component" value="Unassembled WGS sequence"/>
</dbReference>
<dbReference type="EMBL" id="JAWQEG010002235">
    <property type="protein sequence ID" value="KAK3873310.1"/>
    <property type="molecule type" value="Genomic_DNA"/>
</dbReference>
<organism evidence="1 2">
    <name type="scientific">Petrolisthes cinctipes</name>
    <name type="common">Flat porcelain crab</name>
    <dbReference type="NCBI Taxonomy" id="88211"/>
    <lineage>
        <taxon>Eukaryota</taxon>
        <taxon>Metazoa</taxon>
        <taxon>Ecdysozoa</taxon>
        <taxon>Arthropoda</taxon>
        <taxon>Crustacea</taxon>
        <taxon>Multicrustacea</taxon>
        <taxon>Malacostraca</taxon>
        <taxon>Eumalacostraca</taxon>
        <taxon>Eucarida</taxon>
        <taxon>Decapoda</taxon>
        <taxon>Pleocyemata</taxon>
        <taxon>Anomura</taxon>
        <taxon>Galatheoidea</taxon>
        <taxon>Porcellanidae</taxon>
        <taxon>Petrolisthes</taxon>
    </lineage>
</organism>
<evidence type="ECO:0000313" key="1">
    <source>
        <dbReference type="EMBL" id="KAK3873310.1"/>
    </source>
</evidence>
<proteinExistence type="predicted"/>
<evidence type="ECO:0000313" key="2">
    <source>
        <dbReference type="Proteomes" id="UP001286313"/>
    </source>
</evidence>
<protein>
    <submittedName>
        <fullName evidence="1">Uncharacterized protein</fullName>
    </submittedName>
</protein>
<keyword evidence="2" id="KW-1185">Reference proteome</keyword>
<gene>
    <name evidence="1" type="ORF">Pcinc_021680</name>
</gene>
<reference evidence="1" key="1">
    <citation type="submission" date="2023-10" db="EMBL/GenBank/DDBJ databases">
        <title>Genome assemblies of two species of porcelain crab, Petrolisthes cinctipes and Petrolisthes manimaculis (Anomura: Porcellanidae).</title>
        <authorList>
            <person name="Angst P."/>
        </authorList>
    </citation>
    <scope>NUCLEOTIDE SEQUENCE</scope>
    <source>
        <strain evidence="1">PB745_01</strain>
        <tissue evidence="1">Gill</tissue>
    </source>
</reference>
<comment type="caution">
    <text evidence="1">The sequence shown here is derived from an EMBL/GenBank/DDBJ whole genome shotgun (WGS) entry which is preliminary data.</text>
</comment>
<accession>A0AAE1KJH0</accession>
<sequence length="159" mass="17253">MCCLAVRGCGVRGRGVRGCGVRGRGVRGRGVSGRGVRGWGVRGRGVRGRGVRGWGVRGWGVRGRGVLKVLLNVSERNVREWRDRVTILSSCQPVKWCRGSLRLARGRGENMPMCKPALETRQKGRENTALLILSVDGAAKGHITGRDGHFIEGKGSQRV</sequence>
<dbReference type="AlphaFoldDB" id="A0AAE1KJH0"/>
<name>A0AAE1KJH0_PETCI</name>